<keyword evidence="2" id="KW-1185">Reference proteome</keyword>
<dbReference type="EMBL" id="JAPESX010002968">
    <property type="protein sequence ID" value="KAJ8106071.1"/>
    <property type="molecule type" value="Genomic_DNA"/>
</dbReference>
<name>A0ACC2HSK8_9PEZI</name>
<sequence>MRHRITFFHRNEHGIEPSSLKLEDRSITGPELVAVREHRVTLALEELPAELRELLDDIHELHIRWNSPQAHQSLGPWNSRLPPGLHAFYTPQTASAAES</sequence>
<reference evidence="1" key="1">
    <citation type="submission" date="2022-11" db="EMBL/GenBank/DDBJ databases">
        <title>Genome Sequence of Nemania bipapillata.</title>
        <authorList>
            <person name="Buettner E."/>
        </authorList>
    </citation>
    <scope>NUCLEOTIDE SEQUENCE</scope>
    <source>
        <strain evidence="1">CP14</strain>
    </source>
</reference>
<proteinExistence type="predicted"/>
<gene>
    <name evidence="1" type="ORF">ONZ43_g7186</name>
</gene>
<dbReference type="Proteomes" id="UP001153334">
    <property type="component" value="Unassembled WGS sequence"/>
</dbReference>
<evidence type="ECO:0000313" key="1">
    <source>
        <dbReference type="EMBL" id="KAJ8106071.1"/>
    </source>
</evidence>
<protein>
    <submittedName>
        <fullName evidence="1">Uncharacterized protein</fullName>
    </submittedName>
</protein>
<evidence type="ECO:0000313" key="2">
    <source>
        <dbReference type="Proteomes" id="UP001153334"/>
    </source>
</evidence>
<comment type="caution">
    <text evidence="1">The sequence shown here is derived from an EMBL/GenBank/DDBJ whole genome shotgun (WGS) entry which is preliminary data.</text>
</comment>
<organism evidence="1 2">
    <name type="scientific">Nemania bipapillata</name>
    <dbReference type="NCBI Taxonomy" id="110536"/>
    <lineage>
        <taxon>Eukaryota</taxon>
        <taxon>Fungi</taxon>
        <taxon>Dikarya</taxon>
        <taxon>Ascomycota</taxon>
        <taxon>Pezizomycotina</taxon>
        <taxon>Sordariomycetes</taxon>
        <taxon>Xylariomycetidae</taxon>
        <taxon>Xylariales</taxon>
        <taxon>Xylariaceae</taxon>
        <taxon>Nemania</taxon>
    </lineage>
</organism>
<accession>A0ACC2HSK8</accession>